<dbReference type="SUPFAM" id="SSF46689">
    <property type="entry name" value="Homeodomain-like"/>
    <property type="match status" value="1"/>
</dbReference>
<dbReference type="InterPro" id="IPR018060">
    <property type="entry name" value="HTH_AraC"/>
</dbReference>
<protein>
    <submittedName>
        <fullName evidence="5">Putative HTH-type transcriptional regulator</fullName>
    </submittedName>
</protein>
<dbReference type="Pfam" id="PF12833">
    <property type="entry name" value="HTH_18"/>
    <property type="match status" value="1"/>
</dbReference>
<evidence type="ECO:0000256" key="3">
    <source>
        <dbReference type="ARBA" id="ARBA00023163"/>
    </source>
</evidence>
<keyword evidence="1" id="KW-0805">Transcription regulation</keyword>
<dbReference type="Pfam" id="PF12625">
    <property type="entry name" value="Arabinose_bd"/>
    <property type="match status" value="1"/>
</dbReference>
<reference evidence="6" key="1">
    <citation type="journal article" date="2020" name="MBio">
        <title>Horizontal gene transfer to a defensive symbiont with a reduced genome amongst a multipartite beetle microbiome.</title>
        <authorList>
            <person name="Waterworth S.C."/>
            <person name="Florez L.V."/>
            <person name="Rees E.R."/>
            <person name="Hertweck C."/>
            <person name="Kaltenpoth M."/>
            <person name="Kwan J.C."/>
        </authorList>
    </citation>
    <scope>NUCLEOTIDE SEQUENCE [LARGE SCALE GENOMIC DNA]</scope>
</reference>
<evidence type="ECO:0000259" key="4">
    <source>
        <dbReference type="PROSITE" id="PS01124"/>
    </source>
</evidence>
<dbReference type="EMBL" id="WNDV01000012">
    <property type="protein sequence ID" value="KAF1036469.1"/>
    <property type="molecule type" value="Genomic_DNA"/>
</dbReference>
<dbReference type="PANTHER" id="PTHR47894:SF1">
    <property type="entry name" value="HTH-TYPE TRANSCRIPTIONAL REGULATOR VQSM"/>
    <property type="match status" value="1"/>
</dbReference>
<dbReference type="PROSITE" id="PS01124">
    <property type="entry name" value="HTH_ARAC_FAMILY_2"/>
    <property type="match status" value="1"/>
</dbReference>
<evidence type="ECO:0000256" key="1">
    <source>
        <dbReference type="ARBA" id="ARBA00023015"/>
    </source>
</evidence>
<dbReference type="GO" id="GO:0003700">
    <property type="term" value="F:DNA-binding transcription factor activity"/>
    <property type="evidence" value="ECO:0007669"/>
    <property type="project" value="InterPro"/>
</dbReference>
<accession>A0A833PUU9</accession>
<organism evidence="5 6">
    <name type="scientific">Burkholderia lata (strain ATCC 17760 / DSM 23089 / LMG 22485 / NCIMB 9086 / R18194 / 383)</name>
    <dbReference type="NCBI Taxonomy" id="482957"/>
    <lineage>
        <taxon>Bacteria</taxon>
        <taxon>Pseudomonadati</taxon>
        <taxon>Pseudomonadota</taxon>
        <taxon>Betaproteobacteria</taxon>
        <taxon>Burkholderiales</taxon>
        <taxon>Burkholderiaceae</taxon>
        <taxon>Burkholderia</taxon>
        <taxon>Burkholderia cepacia complex</taxon>
    </lineage>
</organism>
<evidence type="ECO:0000313" key="5">
    <source>
        <dbReference type="EMBL" id="KAF1036469.1"/>
    </source>
</evidence>
<dbReference type="SMART" id="SM00342">
    <property type="entry name" value="HTH_ARAC"/>
    <property type="match status" value="1"/>
</dbReference>
<dbReference type="AlphaFoldDB" id="A0A833PUU9"/>
<evidence type="ECO:0000256" key="2">
    <source>
        <dbReference type="ARBA" id="ARBA00023125"/>
    </source>
</evidence>
<dbReference type="RefSeq" id="WP_278648021.1">
    <property type="nucleotide sequence ID" value="NZ_WNDV01000012.1"/>
</dbReference>
<evidence type="ECO:0000313" key="6">
    <source>
        <dbReference type="Proteomes" id="UP000467522"/>
    </source>
</evidence>
<dbReference type="InterPro" id="IPR009057">
    <property type="entry name" value="Homeodomain-like_sf"/>
</dbReference>
<keyword evidence="3" id="KW-0804">Transcription</keyword>
<dbReference type="Gene3D" id="1.10.10.60">
    <property type="entry name" value="Homeodomain-like"/>
    <property type="match status" value="1"/>
</dbReference>
<proteinExistence type="predicted"/>
<dbReference type="Proteomes" id="UP000467522">
    <property type="component" value="Unassembled WGS sequence"/>
</dbReference>
<sequence length="345" mass="38308">MDDTDRYTTANLPVHLLRCLAETSKELGIDPTRLCLGLGFDVADLSNPSCRISLRQASTMIRRALDMAPGRALGLELGTSETIASIGLVGYAMLTSPTLKDAISVGMELQRHTGPLMRFEVISDARTLSIRATNVFLEPDIEAFLVEEAFGSFMKIGRSLVGPGFQPKVVDLSYPPPAYAEQYTRVFPCPVRFEQEQNLFSCDAALGNRPIATHDPLAHRQALEFLQDALPPEPEGTEFLESIERIMRRDLRHAPSLAEIAAQLCMSERTLRRRLADQGVSYQTVIDTIRRKRAFTLLSNPRLSIEDVAHEVGFSDAHNFRRAFKRWTGHGPREGTGRHTAGSST</sequence>
<dbReference type="GO" id="GO:0005829">
    <property type="term" value="C:cytosol"/>
    <property type="evidence" value="ECO:0007669"/>
    <property type="project" value="TreeGrafter"/>
</dbReference>
<dbReference type="GO" id="GO:0000976">
    <property type="term" value="F:transcription cis-regulatory region binding"/>
    <property type="evidence" value="ECO:0007669"/>
    <property type="project" value="TreeGrafter"/>
</dbReference>
<comment type="caution">
    <text evidence="5">The sequence shown here is derived from an EMBL/GenBank/DDBJ whole genome shotgun (WGS) entry which is preliminary data.</text>
</comment>
<name>A0A833PUU9_BURL3</name>
<feature type="domain" description="HTH araC/xylS-type" evidence="4">
    <location>
        <begin position="241"/>
        <end position="338"/>
    </location>
</feature>
<dbReference type="PANTHER" id="PTHR47894">
    <property type="entry name" value="HTH-TYPE TRANSCRIPTIONAL REGULATOR GADX"/>
    <property type="match status" value="1"/>
</dbReference>
<dbReference type="InterPro" id="IPR032687">
    <property type="entry name" value="AraC-type_N"/>
</dbReference>
<keyword evidence="2" id="KW-0238">DNA-binding</keyword>
<gene>
    <name evidence="5" type="ORF">GAK33_04028</name>
</gene>